<dbReference type="Gene3D" id="1.10.357.10">
    <property type="entry name" value="Tetracycline Repressor, domain 2"/>
    <property type="match status" value="1"/>
</dbReference>
<dbReference type="PANTHER" id="PTHR30055">
    <property type="entry name" value="HTH-TYPE TRANSCRIPTIONAL REGULATOR RUTR"/>
    <property type="match status" value="1"/>
</dbReference>
<dbReference type="EMBL" id="LMWN01000058">
    <property type="protein sequence ID" value="KUN00111.1"/>
    <property type="molecule type" value="Genomic_DNA"/>
</dbReference>
<dbReference type="InterPro" id="IPR009057">
    <property type="entry name" value="Homeodomain-like_sf"/>
</dbReference>
<dbReference type="SUPFAM" id="SSF46689">
    <property type="entry name" value="Homeodomain-like"/>
    <property type="match status" value="1"/>
</dbReference>
<evidence type="ECO:0000256" key="4">
    <source>
        <dbReference type="SAM" id="MobiDB-lite"/>
    </source>
</evidence>
<comment type="caution">
    <text evidence="6">The sequence shown here is derived from an EMBL/GenBank/DDBJ whole genome shotgun (WGS) entry which is preliminary data.</text>
</comment>
<dbReference type="AlphaFoldDB" id="A0A101NVI5"/>
<keyword evidence="2" id="KW-0238">DNA-binding</keyword>
<evidence type="ECO:0000256" key="1">
    <source>
        <dbReference type="ARBA" id="ARBA00023015"/>
    </source>
</evidence>
<evidence type="ECO:0000313" key="7">
    <source>
        <dbReference type="Proteomes" id="UP000053127"/>
    </source>
</evidence>
<keyword evidence="1" id="KW-0805">Transcription regulation</keyword>
<proteinExistence type="predicted"/>
<dbReference type="Proteomes" id="UP000053127">
    <property type="component" value="Unassembled WGS sequence"/>
</dbReference>
<dbReference type="RefSeq" id="WP_067133960.1">
    <property type="nucleotide sequence ID" value="NZ_JBFACD010000031.1"/>
</dbReference>
<evidence type="ECO:0000256" key="3">
    <source>
        <dbReference type="ARBA" id="ARBA00023163"/>
    </source>
</evidence>
<evidence type="ECO:0000259" key="5">
    <source>
        <dbReference type="Pfam" id="PF02909"/>
    </source>
</evidence>
<dbReference type="GO" id="GO:0003700">
    <property type="term" value="F:DNA-binding transcription factor activity"/>
    <property type="evidence" value="ECO:0007669"/>
    <property type="project" value="TreeGrafter"/>
</dbReference>
<evidence type="ECO:0000313" key="6">
    <source>
        <dbReference type="EMBL" id="KUN00111.1"/>
    </source>
</evidence>
<dbReference type="STRING" id="67386.AQI95_35725"/>
<evidence type="ECO:0000256" key="2">
    <source>
        <dbReference type="ARBA" id="ARBA00023125"/>
    </source>
</evidence>
<dbReference type="InterPro" id="IPR050109">
    <property type="entry name" value="HTH-type_TetR-like_transc_reg"/>
</dbReference>
<name>A0A101NVI5_9ACTN</name>
<dbReference type="PANTHER" id="PTHR30055:SF151">
    <property type="entry name" value="TRANSCRIPTIONAL REGULATORY PROTEIN"/>
    <property type="match status" value="1"/>
</dbReference>
<gene>
    <name evidence="6" type="ORF">AQI95_35725</name>
</gene>
<sequence>MNPRERRAARHQPPNPEVGARPRRRKAPITVEQVVDTALGVVATEGYEALTMRRLAGVLDTGPASLYAHVVNKADLDELLIGRLCAELVLPEPDPAAWREQIRGVCVQIRDQYLKYPGISRAALAMAPTDLETLRVSEGMLAILLAGGVAPQAAAWAMDALLLYVAAYCLEASIVRQRSAQEDAVWVLDRDELLRRFADLPPEAFPHITRHAAELTAGEGHDRFDFTLALMIDGASRHR</sequence>
<dbReference type="GO" id="GO:0000976">
    <property type="term" value="F:transcription cis-regulatory region binding"/>
    <property type="evidence" value="ECO:0007669"/>
    <property type="project" value="TreeGrafter"/>
</dbReference>
<feature type="region of interest" description="Disordered" evidence="4">
    <location>
        <begin position="1"/>
        <end position="25"/>
    </location>
</feature>
<keyword evidence="3" id="KW-0804">Transcription</keyword>
<feature type="domain" description="Tetracycline repressor TetR C-terminal" evidence="5">
    <location>
        <begin position="91"/>
        <end position="234"/>
    </location>
</feature>
<dbReference type="InterPro" id="IPR004111">
    <property type="entry name" value="Repressor_TetR_C"/>
</dbReference>
<reference evidence="6 7" key="1">
    <citation type="submission" date="2015-10" db="EMBL/GenBank/DDBJ databases">
        <title>Draft genome sequence of Streptomyces yokosukanensis DSM 40224, type strain for the species Streptomyces yokosukanensis.</title>
        <authorList>
            <person name="Ruckert C."/>
            <person name="Winkler A."/>
            <person name="Kalinowski J."/>
            <person name="Kampfer P."/>
            <person name="Glaeser S."/>
        </authorList>
    </citation>
    <scope>NUCLEOTIDE SEQUENCE [LARGE SCALE GENOMIC DNA]</scope>
    <source>
        <strain evidence="6 7">DSM 40224</strain>
    </source>
</reference>
<protein>
    <submittedName>
        <fullName evidence="6">TetR family transcriptional regulator</fullName>
    </submittedName>
</protein>
<dbReference type="Pfam" id="PF02909">
    <property type="entry name" value="TetR_C_1"/>
    <property type="match status" value="1"/>
</dbReference>
<organism evidence="6 7">
    <name type="scientific">Streptomyces yokosukanensis</name>
    <dbReference type="NCBI Taxonomy" id="67386"/>
    <lineage>
        <taxon>Bacteria</taxon>
        <taxon>Bacillati</taxon>
        <taxon>Actinomycetota</taxon>
        <taxon>Actinomycetes</taxon>
        <taxon>Kitasatosporales</taxon>
        <taxon>Streptomycetaceae</taxon>
        <taxon>Streptomyces</taxon>
    </lineage>
</organism>
<dbReference type="OrthoDB" id="329481at2"/>
<dbReference type="SUPFAM" id="SSF48498">
    <property type="entry name" value="Tetracyclin repressor-like, C-terminal domain"/>
    <property type="match status" value="1"/>
</dbReference>
<dbReference type="GO" id="GO:0045892">
    <property type="term" value="P:negative regulation of DNA-templated transcription"/>
    <property type="evidence" value="ECO:0007669"/>
    <property type="project" value="InterPro"/>
</dbReference>
<accession>A0A101NVI5</accession>
<keyword evidence="7" id="KW-1185">Reference proteome</keyword>
<dbReference type="InterPro" id="IPR036271">
    <property type="entry name" value="Tet_transcr_reg_TetR-rel_C_sf"/>
</dbReference>